<feature type="compositionally biased region" description="Basic and acidic residues" evidence="1">
    <location>
        <begin position="113"/>
        <end position="127"/>
    </location>
</feature>
<dbReference type="AlphaFoldDB" id="A0A498KU05"/>
<feature type="region of interest" description="Disordered" evidence="1">
    <location>
        <begin position="102"/>
        <end position="127"/>
    </location>
</feature>
<name>A0A498KU05_MALDO</name>
<dbReference type="EMBL" id="RDQH01000327">
    <property type="protein sequence ID" value="RXI09202.1"/>
    <property type="molecule type" value="Genomic_DNA"/>
</dbReference>
<gene>
    <name evidence="2" type="ORF">DVH24_023363</name>
</gene>
<feature type="non-terminal residue" evidence="2">
    <location>
        <position position="1"/>
    </location>
</feature>
<proteinExistence type="predicted"/>
<keyword evidence="3" id="KW-1185">Reference proteome</keyword>
<evidence type="ECO:0000313" key="2">
    <source>
        <dbReference type="EMBL" id="RXI09202.1"/>
    </source>
</evidence>
<accession>A0A498KU05</accession>
<evidence type="ECO:0000313" key="3">
    <source>
        <dbReference type="Proteomes" id="UP000290289"/>
    </source>
</evidence>
<protein>
    <submittedName>
        <fullName evidence="2">Uncharacterized protein</fullName>
    </submittedName>
</protein>
<reference evidence="2 3" key="1">
    <citation type="submission" date="2018-10" db="EMBL/GenBank/DDBJ databases">
        <title>A high-quality apple genome assembly.</title>
        <authorList>
            <person name="Hu J."/>
        </authorList>
    </citation>
    <scope>NUCLEOTIDE SEQUENCE [LARGE SCALE GENOMIC DNA]</scope>
    <source>
        <strain evidence="3">cv. HFTH1</strain>
        <tissue evidence="2">Young leaf</tissue>
    </source>
</reference>
<evidence type="ECO:0000256" key="1">
    <source>
        <dbReference type="SAM" id="MobiDB-lite"/>
    </source>
</evidence>
<comment type="caution">
    <text evidence="2">The sequence shown here is derived from an EMBL/GenBank/DDBJ whole genome shotgun (WGS) entry which is preliminary data.</text>
</comment>
<sequence length="127" mass="14948">YLTYTVVEEHHSLHLRRHHQPSHSHHHHYNILEPLHRHGAPVVQHRLIHCPQALFPRHLRQRPHQVLQLNKKTPACFCRSEAVKKWEAKRVYLCSTMESKLGNPDEANSNLENSEHRLGLEAVVRDP</sequence>
<dbReference type="Proteomes" id="UP000290289">
    <property type="component" value="Chromosome 1"/>
</dbReference>
<organism evidence="2 3">
    <name type="scientific">Malus domestica</name>
    <name type="common">Apple</name>
    <name type="synonym">Pyrus malus</name>
    <dbReference type="NCBI Taxonomy" id="3750"/>
    <lineage>
        <taxon>Eukaryota</taxon>
        <taxon>Viridiplantae</taxon>
        <taxon>Streptophyta</taxon>
        <taxon>Embryophyta</taxon>
        <taxon>Tracheophyta</taxon>
        <taxon>Spermatophyta</taxon>
        <taxon>Magnoliopsida</taxon>
        <taxon>eudicotyledons</taxon>
        <taxon>Gunneridae</taxon>
        <taxon>Pentapetalae</taxon>
        <taxon>rosids</taxon>
        <taxon>fabids</taxon>
        <taxon>Rosales</taxon>
        <taxon>Rosaceae</taxon>
        <taxon>Amygdaloideae</taxon>
        <taxon>Maleae</taxon>
        <taxon>Malus</taxon>
    </lineage>
</organism>